<evidence type="ECO:0000313" key="3">
    <source>
        <dbReference type="WBParaSite" id="nRc.2.0.1.t42879-RA"/>
    </source>
</evidence>
<evidence type="ECO:0000313" key="2">
    <source>
        <dbReference type="Proteomes" id="UP000887565"/>
    </source>
</evidence>
<organism evidence="2 3">
    <name type="scientific">Romanomermis culicivorax</name>
    <name type="common">Nematode worm</name>
    <dbReference type="NCBI Taxonomy" id="13658"/>
    <lineage>
        <taxon>Eukaryota</taxon>
        <taxon>Metazoa</taxon>
        <taxon>Ecdysozoa</taxon>
        <taxon>Nematoda</taxon>
        <taxon>Enoplea</taxon>
        <taxon>Dorylaimia</taxon>
        <taxon>Mermithida</taxon>
        <taxon>Mermithoidea</taxon>
        <taxon>Mermithidae</taxon>
        <taxon>Romanomermis</taxon>
    </lineage>
</organism>
<accession>A0A915KXH6</accession>
<keyword evidence="2" id="KW-1185">Reference proteome</keyword>
<dbReference type="WBParaSite" id="nRc.2.0.1.t42879-RA">
    <property type="protein sequence ID" value="nRc.2.0.1.t42879-RA"/>
    <property type="gene ID" value="nRc.2.0.1.g42879"/>
</dbReference>
<dbReference type="Proteomes" id="UP000887565">
    <property type="component" value="Unplaced"/>
</dbReference>
<feature type="region of interest" description="Disordered" evidence="1">
    <location>
        <begin position="16"/>
        <end position="49"/>
    </location>
</feature>
<sequence>MPMRFMYAVEDYVEKRKKKRNKEKEEKQKQKQDEKDENEKTKKKEKWRALPPPIFSVGCNLREESISDASSRFV</sequence>
<reference evidence="3" key="1">
    <citation type="submission" date="2022-11" db="UniProtKB">
        <authorList>
            <consortium name="WormBaseParasite"/>
        </authorList>
    </citation>
    <scope>IDENTIFICATION</scope>
</reference>
<proteinExistence type="predicted"/>
<evidence type="ECO:0000256" key="1">
    <source>
        <dbReference type="SAM" id="MobiDB-lite"/>
    </source>
</evidence>
<feature type="compositionally biased region" description="Basic and acidic residues" evidence="1">
    <location>
        <begin position="22"/>
        <end position="42"/>
    </location>
</feature>
<dbReference type="AlphaFoldDB" id="A0A915KXH6"/>
<protein>
    <submittedName>
        <fullName evidence="3">Uncharacterized protein</fullName>
    </submittedName>
</protein>
<name>A0A915KXH6_ROMCU</name>